<keyword evidence="4" id="KW-1185">Reference proteome</keyword>
<dbReference type="OrthoDB" id="956918at2"/>
<reference evidence="3 4" key="1">
    <citation type="journal article" date="2019" name="Mar. Drugs">
        <title>Comparative Genomics and CAZyme Genome Repertoires of Marine Zobellia amurskyensis KMM 3526(T) and Zobellia laminariae KMM 3676(T).</title>
        <authorList>
            <person name="Chernysheva N."/>
            <person name="Bystritskaya E."/>
            <person name="Stenkova A."/>
            <person name="Golovkin I."/>
            <person name="Nedashkovskaya O."/>
            <person name="Isaeva M."/>
        </authorList>
    </citation>
    <scope>NUCLEOTIDE SEQUENCE [LARGE SCALE GENOMIC DNA]</scope>
    <source>
        <strain evidence="3 4">KMM 3526</strain>
    </source>
</reference>
<evidence type="ECO:0008006" key="5">
    <source>
        <dbReference type="Google" id="ProtNLM"/>
    </source>
</evidence>
<name>A0A7X3D0U7_9FLAO</name>
<feature type="region of interest" description="Disordered" evidence="1">
    <location>
        <begin position="68"/>
        <end position="98"/>
    </location>
</feature>
<dbReference type="RefSeq" id="WP_038235416.1">
    <property type="nucleotide sequence ID" value="NZ_RCNR01000009.1"/>
</dbReference>
<gene>
    <name evidence="3" type="ORF">D9O36_06480</name>
</gene>
<feature type="chain" id="PRO_5031435694" description="DUF4890 domain-containing protein" evidence="2">
    <location>
        <begin position="19"/>
        <end position="147"/>
    </location>
</feature>
<evidence type="ECO:0000313" key="4">
    <source>
        <dbReference type="Proteomes" id="UP000540519"/>
    </source>
</evidence>
<comment type="caution">
    <text evidence="3">The sequence shown here is derived from an EMBL/GenBank/DDBJ whole genome shotgun (WGS) entry which is preliminary data.</text>
</comment>
<feature type="compositionally biased region" description="Basic residues" evidence="1">
    <location>
        <begin position="126"/>
        <end position="147"/>
    </location>
</feature>
<organism evidence="3 4">
    <name type="scientific">Zobellia amurskyensis</name>
    <dbReference type="NCBI Taxonomy" id="248905"/>
    <lineage>
        <taxon>Bacteria</taxon>
        <taxon>Pseudomonadati</taxon>
        <taxon>Bacteroidota</taxon>
        <taxon>Flavobacteriia</taxon>
        <taxon>Flavobacteriales</taxon>
        <taxon>Flavobacteriaceae</taxon>
        <taxon>Zobellia</taxon>
    </lineage>
</organism>
<evidence type="ECO:0000256" key="2">
    <source>
        <dbReference type="SAM" id="SignalP"/>
    </source>
</evidence>
<dbReference type="EMBL" id="RCNR01000009">
    <property type="protein sequence ID" value="MUH35479.1"/>
    <property type="molecule type" value="Genomic_DNA"/>
</dbReference>
<feature type="region of interest" description="Disordered" evidence="1">
    <location>
        <begin position="122"/>
        <end position="147"/>
    </location>
</feature>
<evidence type="ECO:0000313" key="3">
    <source>
        <dbReference type="EMBL" id="MUH35479.1"/>
    </source>
</evidence>
<sequence>MKKIIVALVCMVGLTAMAQREKGHDRDGMKNLTAEQIATLQTKKLTLALDLSSAQQQKIKAINLEEAKERKAKFEERKAQREEGERKKPTSEERYAMQNEKLDKMIAHKAEMKEILSAEQYEKWQKMNHNKGKRNSKEGKKGRKARK</sequence>
<evidence type="ECO:0000256" key="1">
    <source>
        <dbReference type="SAM" id="MobiDB-lite"/>
    </source>
</evidence>
<dbReference type="Proteomes" id="UP000540519">
    <property type="component" value="Unassembled WGS sequence"/>
</dbReference>
<dbReference type="Gene3D" id="1.20.120.1490">
    <property type="match status" value="1"/>
</dbReference>
<feature type="signal peptide" evidence="2">
    <location>
        <begin position="1"/>
        <end position="18"/>
    </location>
</feature>
<accession>A0A7X3D0U7</accession>
<proteinExistence type="predicted"/>
<protein>
    <recommendedName>
        <fullName evidence="5">DUF4890 domain-containing protein</fullName>
    </recommendedName>
</protein>
<dbReference type="AlphaFoldDB" id="A0A7X3D0U7"/>
<keyword evidence="2" id="KW-0732">Signal</keyword>